<evidence type="ECO:0000256" key="2">
    <source>
        <dbReference type="ARBA" id="ARBA00022723"/>
    </source>
</evidence>
<dbReference type="Pfam" id="PF00557">
    <property type="entry name" value="Peptidase_M24"/>
    <property type="match status" value="1"/>
</dbReference>
<keyword evidence="7" id="KW-0031">Aminopeptidase</keyword>
<dbReference type="SUPFAM" id="SSF53092">
    <property type="entry name" value="Creatinase/prolidase N-terminal domain"/>
    <property type="match status" value="1"/>
</dbReference>
<reference evidence="8" key="1">
    <citation type="submission" date="2012-02" db="EMBL/GenBank/DDBJ databases">
        <title>Complete sequence of Desulfitobacterium dichloroeliminans LMG P-21439.</title>
        <authorList>
            <person name="Lucas S."/>
            <person name="Han J."/>
            <person name="Lapidus A."/>
            <person name="Cheng J.-F."/>
            <person name="Goodwin L."/>
            <person name="Pitluck S."/>
            <person name="Peters L."/>
            <person name="Ovchinnikova G."/>
            <person name="Teshima H."/>
            <person name="Detter J.C."/>
            <person name="Han C."/>
            <person name="Tapia R."/>
            <person name="Land M."/>
            <person name="Hauser L."/>
            <person name="Kyrpides N."/>
            <person name="Ivanova N."/>
            <person name="Pagani I."/>
            <person name="Kruse T."/>
            <person name="de Vos W.M."/>
            <person name="Boon N."/>
            <person name="Smidt H."/>
            <person name="Woyke T."/>
        </authorList>
    </citation>
    <scope>NUCLEOTIDE SEQUENCE [LARGE SCALE GENOMIC DNA]</scope>
    <source>
        <strain evidence="8">LMG P-21439 / DCA1</strain>
    </source>
</reference>
<dbReference type="InterPro" id="IPR032416">
    <property type="entry name" value="Peptidase_M24_C"/>
</dbReference>
<dbReference type="CDD" id="cd01085">
    <property type="entry name" value="APP"/>
    <property type="match status" value="1"/>
</dbReference>
<dbReference type="InterPro" id="IPR000587">
    <property type="entry name" value="Creatinase_N"/>
</dbReference>
<proteinExistence type="inferred from homology"/>
<dbReference type="Gene3D" id="3.40.350.10">
    <property type="entry name" value="Creatinase/prolidase N-terminal domain"/>
    <property type="match status" value="2"/>
</dbReference>
<dbReference type="Pfam" id="PF01321">
    <property type="entry name" value="Creatinase_N"/>
    <property type="match status" value="1"/>
</dbReference>
<evidence type="ECO:0000313" key="8">
    <source>
        <dbReference type="Proteomes" id="UP000010797"/>
    </source>
</evidence>
<dbReference type="AlphaFoldDB" id="L0FCH4"/>
<organism evidence="7 8">
    <name type="scientific">Desulfitobacterium dichloroeliminans (strain LMG P-21439 / DCA1)</name>
    <dbReference type="NCBI Taxonomy" id="871963"/>
    <lineage>
        <taxon>Bacteria</taxon>
        <taxon>Bacillati</taxon>
        <taxon>Bacillota</taxon>
        <taxon>Clostridia</taxon>
        <taxon>Eubacteriales</taxon>
        <taxon>Desulfitobacteriaceae</taxon>
        <taxon>Desulfitobacterium</taxon>
    </lineage>
</organism>
<protein>
    <submittedName>
        <fullName evidence="7">Xaa-Pro aminopeptidase</fullName>
    </submittedName>
</protein>
<sequence length="593" mass="66413">MIVQERIAKLRKLMQDNQMDAYIVPSADSHLSEYVAEHFKCRQWISGFTGSAGTVVVTLKDAGLWTDGRYYIQAEKQLQNSGIRLFRGADPRVPSYSEWLKDLLPAGASVGFDGHVFSAKQVQDLEKEYQGQISLKFNRDLIGELWQDRPTLPTTDAFIYDLKYAGRSRGEKLDNLREQMKDKGANVHVLTALDDIAWLLNIRGDDVPNNPVTIAHVLVTQDACYLCIDETKVSSTMKAELEGEGIRITKYTAIVELLEGLQAEDSVLFDPESLNAVLYHAIPSATKKVEGTNPTTLLKAIKNKTELKNLRTSSIQDGVAMVKFIKWLKTNLGKENMTEFTAGDYLDNLRRENKECVGLSFDTIAGHKDHGAMMHYKATPDSAYTLNQEGFLLVDSGGQYLGGTTDITRTLVLGPLTEEEKRDYTLVLKGHIALAAVKFLHGATGSNLDVLARQPIWKYGLDYKCGTGHGVGMFLNVHEGPQRLSQTPNTVKLEEGMILTNEPGIYKEGKFGIRTENMMVVVKDEETESGQFMRFEALTYCPIDIAGVDQELLTAEEKMWLADYNKMVYAKLEPYLNDEEKAWLAQEIGTKQH</sequence>
<dbReference type="InterPro" id="IPR036005">
    <property type="entry name" value="Creatinase/aminopeptidase-like"/>
</dbReference>
<feature type="domain" description="Peptidase M24" evidence="4">
    <location>
        <begin position="309"/>
        <end position="522"/>
    </location>
</feature>
<keyword evidence="7" id="KW-0645">Protease</keyword>
<dbReference type="RefSeq" id="WP_015263674.1">
    <property type="nucleotide sequence ID" value="NC_019903.1"/>
</dbReference>
<dbReference type="EMBL" id="CP003344">
    <property type="protein sequence ID" value="AGA70715.1"/>
    <property type="molecule type" value="Genomic_DNA"/>
</dbReference>
<evidence type="ECO:0000256" key="3">
    <source>
        <dbReference type="ARBA" id="ARBA00022801"/>
    </source>
</evidence>
<keyword evidence="8" id="KW-1185">Reference proteome</keyword>
<dbReference type="SUPFAM" id="SSF55920">
    <property type="entry name" value="Creatinase/aminopeptidase"/>
    <property type="match status" value="1"/>
</dbReference>
<evidence type="ECO:0000259" key="4">
    <source>
        <dbReference type="Pfam" id="PF00557"/>
    </source>
</evidence>
<dbReference type="Pfam" id="PF16189">
    <property type="entry name" value="Creatinase_N_2"/>
    <property type="match status" value="1"/>
</dbReference>
<dbReference type="InterPro" id="IPR000994">
    <property type="entry name" value="Pept_M24"/>
</dbReference>
<dbReference type="FunFam" id="3.40.350.10:FF:000003">
    <property type="entry name" value="Xaa-pro aminopeptidase P"/>
    <property type="match status" value="1"/>
</dbReference>
<feature type="domain" description="Creatinase N-terminal" evidence="5">
    <location>
        <begin position="6"/>
        <end position="130"/>
    </location>
</feature>
<feature type="domain" description="Peptidase M24 C-terminal" evidence="6">
    <location>
        <begin position="531"/>
        <end position="587"/>
    </location>
</feature>
<evidence type="ECO:0000256" key="1">
    <source>
        <dbReference type="ARBA" id="ARBA00008766"/>
    </source>
</evidence>
<dbReference type="Gene3D" id="3.90.230.10">
    <property type="entry name" value="Creatinase/methionine aminopeptidase superfamily"/>
    <property type="match status" value="1"/>
</dbReference>
<evidence type="ECO:0000313" key="7">
    <source>
        <dbReference type="EMBL" id="AGA70715.1"/>
    </source>
</evidence>
<keyword evidence="2" id="KW-0479">Metal-binding</keyword>
<dbReference type="STRING" id="871963.Desdi_3321"/>
<name>L0FCH4_DESDL</name>
<keyword evidence="3" id="KW-0378">Hydrolase</keyword>
<dbReference type="Proteomes" id="UP000010797">
    <property type="component" value="Chromosome"/>
</dbReference>
<dbReference type="PANTHER" id="PTHR43763:SF6">
    <property type="entry name" value="XAA-PRO AMINOPEPTIDASE 1"/>
    <property type="match status" value="1"/>
</dbReference>
<dbReference type="InterPro" id="IPR029149">
    <property type="entry name" value="Creatin/AminoP/Spt16_N"/>
</dbReference>
<dbReference type="KEGG" id="ddl:Desdi_3321"/>
<dbReference type="eggNOG" id="COG0006">
    <property type="taxonomic scope" value="Bacteria"/>
</dbReference>
<dbReference type="HOGENOM" id="CLU_011781_2_4_9"/>
<dbReference type="Pfam" id="PF16188">
    <property type="entry name" value="Peptidase_M24_C"/>
    <property type="match status" value="1"/>
</dbReference>
<dbReference type="GO" id="GO:0005737">
    <property type="term" value="C:cytoplasm"/>
    <property type="evidence" value="ECO:0007669"/>
    <property type="project" value="UniProtKB-ARBA"/>
</dbReference>
<comment type="similarity">
    <text evidence="1">Belongs to the peptidase M24B family.</text>
</comment>
<evidence type="ECO:0000259" key="5">
    <source>
        <dbReference type="Pfam" id="PF01321"/>
    </source>
</evidence>
<gene>
    <name evidence="7" type="ordered locus">Desdi_3321</name>
</gene>
<dbReference type="InterPro" id="IPR033740">
    <property type="entry name" value="Pept_M24B"/>
</dbReference>
<dbReference type="GO" id="GO:0046872">
    <property type="term" value="F:metal ion binding"/>
    <property type="evidence" value="ECO:0007669"/>
    <property type="project" value="UniProtKB-KW"/>
</dbReference>
<dbReference type="OrthoDB" id="9806388at2"/>
<accession>L0FCH4</accession>
<dbReference type="FunFam" id="3.90.230.10:FF:000009">
    <property type="entry name" value="xaa-Pro aminopeptidase 2"/>
    <property type="match status" value="1"/>
</dbReference>
<dbReference type="InterPro" id="IPR050422">
    <property type="entry name" value="X-Pro_aminopeptidase_P"/>
</dbReference>
<dbReference type="PANTHER" id="PTHR43763">
    <property type="entry name" value="XAA-PRO AMINOPEPTIDASE 1"/>
    <property type="match status" value="1"/>
</dbReference>
<dbReference type="GO" id="GO:0070006">
    <property type="term" value="F:metalloaminopeptidase activity"/>
    <property type="evidence" value="ECO:0007669"/>
    <property type="project" value="InterPro"/>
</dbReference>
<evidence type="ECO:0000259" key="6">
    <source>
        <dbReference type="Pfam" id="PF16188"/>
    </source>
</evidence>